<dbReference type="GO" id="GO:0015074">
    <property type="term" value="P:DNA integration"/>
    <property type="evidence" value="ECO:0007669"/>
    <property type="project" value="InterPro"/>
</dbReference>
<evidence type="ECO:0000259" key="2">
    <source>
        <dbReference type="PROSITE" id="PS50994"/>
    </source>
</evidence>
<protein>
    <submittedName>
        <fullName evidence="3">Transposon ty3-g Gag-Pol polyprotein</fullName>
    </submittedName>
</protein>
<reference evidence="3 4" key="1">
    <citation type="journal article" date="2021" name="Elife">
        <title>Chloroplast acquisition without the gene transfer in kleptoplastic sea slugs, Plakobranchus ocellatus.</title>
        <authorList>
            <person name="Maeda T."/>
            <person name="Takahashi S."/>
            <person name="Yoshida T."/>
            <person name="Shimamura S."/>
            <person name="Takaki Y."/>
            <person name="Nagai Y."/>
            <person name="Toyoda A."/>
            <person name="Suzuki Y."/>
            <person name="Arimoto A."/>
            <person name="Ishii H."/>
            <person name="Satoh N."/>
            <person name="Nishiyama T."/>
            <person name="Hasebe M."/>
            <person name="Maruyama T."/>
            <person name="Minagawa J."/>
            <person name="Obokata J."/>
            <person name="Shigenobu S."/>
        </authorList>
    </citation>
    <scope>NUCLEOTIDE SEQUENCE [LARGE SCALE GENOMIC DNA]</scope>
</reference>
<gene>
    <name evidence="3" type="ORF">PoB_005864600</name>
</gene>
<dbReference type="InterPro" id="IPR012337">
    <property type="entry name" value="RNaseH-like_sf"/>
</dbReference>
<dbReference type="Proteomes" id="UP000735302">
    <property type="component" value="Unassembled WGS sequence"/>
</dbReference>
<sequence length="232" mass="26590">MGIKHLKITTRWPQANAETERFMRTIKKTIKAAQTEHKNWKREMFKFLLAYRTTKNSSTGLGPENVLFNRVVKNKLPAAPIQTDPNNTCIRCNDAAAKAKMKHYADCKSYVKRSDIQIGESVLVKQSVKTKPTTPYEPIPYVVSNKKRSMITAKRYNKSITRNSSFFKKSPRPPTFEEEEREMVETESDLQPEKLESAAEPEPGSSAVPAPILHQLSRPRRTRKMPERKTSP</sequence>
<comment type="caution">
    <text evidence="3">The sequence shown here is derived from an EMBL/GenBank/DDBJ whole genome shotgun (WGS) entry which is preliminary data.</text>
</comment>
<feature type="region of interest" description="Disordered" evidence="1">
    <location>
        <begin position="164"/>
        <end position="232"/>
    </location>
</feature>
<dbReference type="Gene3D" id="3.30.420.10">
    <property type="entry name" value="Ribonuclease H-like superfamily/Ribonuclease H"/>
    <property type="match status" value="1"/>
</dbReference>
<name>A0AAV4C9Z3_9GAST</name>
<feature type="domain" description="Integrase catalytic" evidence="2">
    <location>
        <begin position="1"/>
        <end position="71"/>
    </location>
</feature>
<proteinExistence type="predicted"/>
<evidence type="ECO:0000313" key="3">
    <source>
        <dbReference type="EMBL" id="GFO32141.1"/>
    </source>
</evidence>
<dbReference type="PROSITE" id="PS50994">
    <property type="entry name" value="INTEGRASE"/>
    <property type="match status" value="1"/>
</dbReference>
<organism evidence="3 4">
    <name type="scientific">Plakobranchus ocellatus</name>
    <dbReference type="NCBI Taxonomy" id="259542"/>
    <lineage>
        <taxon>Eukaryota</taxon>
        <taxon>Metazoa</taxon>
        <taxon>Spiralia</taxon>
        <taxon>Lophotrochozoa</taxon>
        <taxon>Mollusca</taxon>
        <taxon>Gastropoda</taxon>
        <taxon>Heterobranchia</taxon>
        <taxon>Euthyneura</taxon>
        <taxon>Panpulmonata</taxon>
        <taxon>Sacoglossa</taxon>
        <taxon>Placobranchoidea</taxon>
        <taxon>Plakobranchidae</taxon>
        <taxon>Plakobranchus</taxon>
    </lineage>
</organism>
<dbReference type="PANTHER" id="PTHR37984">
    <property type="entry name" value="PROTEIN CBG26694"/>
    <property type="match status" value="1"/>
</dbReference>
<evidence type="ECO:0000313" key="4">
    <source>
        <dbReference type="Proteomes" id="UP000735302"/>
    </source>
</evidence>
<dbReference type="EMBL" id="BLXT01006566">
    <property type="protein sequence ID" value="GFO32141.1"/>
    <property type="molecule type" value="Genomic_DNA"/>
</dbReference>
<dbReference type="GO" id="GO:0003676">
    <property type="term" value="F:nucleic acid binding"/>
    <property type="evidence" value="ECO:0007669"/>
    <property type="project" value="InterPro"/>
</dbReference>
<accession>A0AAV4C9Z3</accession>
<dbReference type="AlphaFoldDB" id="A0AAV4C9Z3"/>
<feature type="compositionally biased region" description="Acidic residues" evidence="1">
    <location>
        <begin position="176"/>
        <end position="190"/>
    </location>
</feature>
<dbReference type="InterPro" id="IPR050951">
    <property type="entry name" value="Retrovirus_Pol_polyprotein"/>
</dbReference>
<dbReference type="InterPro" id="IPR001584">
    <property type="entry name" value="Integrase_cat-core"/>
</dbReference>
<dbReference type="InterPro" id="IPR036397">
    <property type="entry name" value="RNaseH_sf"/>
</dbReference>
<dbReference type="SUPFAM" id="SSF53098">
    <property type="entry name" value="Ribonuclease H-like"/>
    <property type="match status" value="1"/>
</dbReference>
<evidence type="ECO:0000256" key="1">
    <source>
        <dbReference type="SAM" id="MobiDB-lite"/>
    </source>
</evidence>
<dbReference type="PANTHER" id="PTHR37984:SF11">
    <property type="entry name" value="INTEGRASE CATALYTIC DOMAIN-CONTAINING PROTEIN"/>
    <property type="match status" value="1"/>
</dbReference>
<keyword evidence="4" id="KW-1185">Reference proteome</keyword>